<evidence type="ECO:0000313" key="2">
    <source>
        <dbReference type="Proteomes" id="UP000642265"/>
    </source>
</evidence>
<accession>A0A8I0N9G9</accession>
<evidence type="ECO:0000313" key="1">
    <source>
        <dbReference type="EMBL" id="MBE0564017.1"/>
    </source>
</evidence>
<sequence>EELKLQDAIPEVVATSLAGVVAKLEMIVGADREIDDLVDFPWPHIASVLRDLKAIAGNMPAARPEREVVRADIARHWQAATRLVEALKEEDAGMDA</sequence>
<dbReference type="AlphaFoldDB" id="A0A8I0N9G9"/>
<protein>
    <submittedName>
        <fullName evidence="1">Uncharacterized protein</fullName>
    </submittedName>
</protein>
<gene>
    <name evidence="1" type="ORF">IH622_24825</name>
</gene>
<dbReference type="Proteomes" id="UP000642265">
    <property type="component" value="Unassembled WGS sequence"/>
</dbReference>
<organism evidence="1 2">
    <name type="scientific">Brucella anthropi</name>
    <name type="common">Ochrobactrum anthropi</name>
    <dbReference type="NCBI Taxonomy" id="529"/>
    <lineage>
        <taxon>Bacteria</taxon>
        <taxon>Pseudomonadati</taxon>
        <taxon>Pseudomonadota</taxon>
        <taxon>Alphaproteobacteria</taxon>
        <taxon>Hyphomicrobiales</taxon>
        <taxon>Brucellaceae</taxon>
        <taxon>Brucella/Ochrobactrum group</taxon>
        <taxon>Brucella</taxon>
    </lineage>
</organism>
<name>A0A8I0N9G9_BRUAN</name>
<proteinExistence type="predicted"/>
<comment type="caution">
    <text evidence="1">The sequence shown here is derived from an EMBL/GenBank/DDBJ whole genome shotgun (WGS) entry which is preliminary data.</text>
</comment>
<reference evidence="1" key="1">
    <citation type="submission" date="2020-09" db="EMBL/GenBank/DDBJ databases">
        <authorList>
            <person name="Dalcin Martins P."/>
        </authorList>
    </citation>
    <scope>NUCLEOTIDE SEQUENCE</scope>
    <source>
        <strain evidence="1">MAG47</strain>
    </source>
</reference>
<dbReference type="EMBL" id="JACZKO010000066">
    <property type="protein sequence ID" value="MBE0564017.1"/>
    <property type="molecule type" value="Genomic_DNA"/>
</dbReference>
<feature type="non-terminal residue" evidence="1">
    <location>
        <position position="1"/>
    </location>
</feature>
<reference evidence="1" key="2">
    <citation type="submission" date="2020-10" db="EMBL/GenBank/DDBJ databases">
        <title>Enrichment of novel Verrucomicrobia, Bacteroidetes and Krumholzibacteria in an oxygen-limited, methane- and iron-fed bioreactor inoculated with Bothnian Sea sediments.</title>
        <authorList>
            <person name="Martins P.D."/>
            <person name="de Jong A."/>
            <person name="Lenstra W.K."/>
            <person name="van Helmond N.A.G.M."/>
            <person name="Slomp C.P."/>
            <person name="Jetten M.S.M."/>
            <person name="Welte C.U."/>
            <person name="Rasigraf O."/>
        </authorList>
    </citation>
    <scope>NUCLEOTIDE SEQUENCE</scope>
    <source>
        <strain evidence="1">MAG47</strain>
    </source>
</reference>